<dbReference type="EMBL" id="FTOR01000010">
    <property type="protein sequence ID" value="SIT31471.1"/>
    <property type="molecule type" value="Genomic_DNA"/>
</dbReference>
<feature type="transmembrane region" description="Helical" evidence="1">
    <location>
        <begin position="86"/>
        <end position="110"/>
    </location>
</feature>
<evidence type="ECO:0000313" key="4">
    <source>
        <dbReference type="Proteomes" id="UP000186917"/>
    </source>
</evidence>
<keyword evidence="2" id="KW-0732">Signal</keyword>
<evidence type="ECO:0000256" key="1">
    <source>
        <dbReference type="SAM" id="Phobius"/>
    </source>
</evidence>
<feature type="chain" id="PRO_5013043348" evidence="2">
    <location>
        <begin position="31"/>
        <end position="112"/>
    </location>
</feature>
<dbReference type="AlphaFoldDB" id="A0A1N7R8M7"/>
<keyword evidence="1" id="KW-0472">Membrane</keyword>
<gene>
    <name evidence="3" type="ORF">SAMN05421788_110185</name>
</gene>
<protein>
    <submittedName>
        <fullName evidence="3">Uncharacterized protein</fullName>
    </submittedName>
</protein>
<feature type="signal peptide" evidence="2">
    <location>
        <begin position="1"/>
        <end position="30"/>
    </location>
</feature>
<reference evidence="4" key="1">
    <citation type="submission" date="2017-01" db="EMBL/GenBank/DDBJ databases">
        <authorList>
            <person name="Varghese N."/>
            <person name="Submissions S."/>
        </authorList>
    </citation>
    <scope>NUCLEOTIDE SEQUENCE [LARGE SCALE GENOMIC DNA]</scope>
    <source>
        <strain evidence="4">DSM 21054</strain>
    </source>
</reference>
<dbReference type="OrthoDB" id="1029065at2"/>
<feature type="transmembrane region" description="Helical" evidence="1">
    <location>
        <begin position="54"/>
        <end position="74"/>
    </location>
</feature>
<proteinExistence type="predicted"/>
<dbReference type="RefSeq" id="WP_076381761.1">
    <property type="nucleotide sequence ID" value="NZ_AP017422.1"/>
</dbReference>
<dbReference type="InterPro" id="IPR025408">
    <property type="entry name" value="DUF4134"/>
</dbReference>
<sequence>MYHKIRKRYRYVRPLTLFVSALLIVAMAKAGTADGDTGIKAATDLLNKYFKTGTILLYSIGAVVGLVGASKVYSKWSNGDSDTTKVASAWFGACIFLVVVATVLSSFFGVEQ</sequence>
<organism evidence="3 4">
    <name type="scientific">Filimonas lacunae</name>
    <dbReference type="NCBI Taxonomy" id="477680"/>
    <lineage>
        <taxon>Bacteria</taxon>
        <taxon>Pseudomonadati</taxon>
        <taxon>Bacteroidota</taxon>
        <taxon>Chitinophagia</taxon>
        <taxon>Chitinophagales</taxon>
        <taxon>Chitinophagaceae</taxon>
        <taxon>Filimonas</taxon>
    </lineage>
</organism>
<evidence type="ECO:0000256" key="2">
    <source>
        <dbReference type="SAM" id="SignalP"/>
    </source>
</evidence>
<keyword evidence="1" id="KW-0812">Transmembrane</keyword>
<dbReference type="Proteomes" id="UP000186917">
    <property type="component" value="Unassembled WGS sequence"/>
</dbReference>
<dbReference type="Pfam" id="PF13572">
    <property type="entry name" value="DUF4134"/>
    <property type="match status" value="1"/>
</dbReference>
<keyword evidence="4" id="KW-1185">Reference proteome</keyword>
<name>A0A1N7R8M7_9BACT</name>
<evidence type="ECO:0000313" key="3">
    <source>
        <dbReference type="EMBL" id="SIT31471.1"/>
    </source>
</evidence>
<keyword evidence="1" id="KW-1133">Transmembrane helix</keyword>
<dbReference type="STRING" id="477680.SAMN05421788_110185"/>
<accession>A0A1N7R8M7</accession>